<evidence type="ECO:0000259" key="3">
    <source>
        <dbReference type="Pfam" id="PF04059"/>
    </source>
</evidence>
<dbReference type="GO" id="GO:0003723">
    <property type="term" value="F:RNA binding"/>
    <property type="evidence" value="ECO:0007669"/>
    <property type="project" value="UniProtKB-KW"/>
</dbReference>
<feature type="compositionally biased region" description="Basic and acidic residues" evidence="2">
    <location>
        <begin position="809"/>
        <end position="821"/>
    </location>
</feature>
<dbReference type="InterPro" id="IPR035979">
    <property type="entry name" value="RBD_domain_sf"/>
</dbReference>
<dbReference type="EMBL" id="JAYKXN010000004">
    <property type="protein sequence ID" value="KAK7295611.1"/>
    <property type="molecule type" value="Genomic_DNA"/>
</dbReference>
<dbReference type="AlphaFoldDB" id="A0AAN9PEM4"/>
<sequence length="821" mass="91990">MNDPSFLQIPTLPYALLYSFTLPHTSSSCFIYLIDSILTLPSTSVFCSNFPFPLRMFNIQIQKVCRAFLVIYLHLLGLVMPSETMDFNSFSSLLYSNETQDSFWKSDNLLKCHDFNQGTKPGLNVQTASNLSDGREVNIISTKHESSLFSSSLSELFSKKLRLSETNALYGHSVDTVASHYEEERLFDSLEELEAQIIRNLLPNDDDLLSEVTNELDHIIQDDAVDDSDELDLFSSVGGMDLGDDGQKNSKFLDGASNSQLGLCSTSIAGEQLHDEHSSGTIVVRNINRDLEDSEVKALFEPEPEQKESSLHLHQNSSLFKAPTSFPGLHDGGRTLSIEPATCATSPETTFINRVPSRVPNSLPSLIRVKSFNNQCEISEYGSPGHLNFDFQAASAFHPHSLPECHGGLANGVCCAPPEVAVNMNLKTQERMDNLQCCQANSNGHFMEFNECDFKSSNNGSCPFPGHHCKWSNSYQPHGMLWSNSPSYCDGICASPVLPRFHGLARSPSHMMATVLPINTQLVPSAPFWDRRHTYARESPKASAFHPGSHGNMQCFSSTTSHCSDFVSHNIFPHFGGNCVDFGILPKNLAPHFMHNQRGLMFPRRNHVINSFETHKQRVRSRRNEGVANLVDKKQYELDIDCIKRGEDNRTTLMIKNIPNKYTSKMLLATIDERHKGTYDFVYLPIDFKNKCNVGYAFINMINPSLIIPFYQVFNGKRWEKFNSEKVASLAYARIQGKAALITHFQNSSLMNEDKRCRPILFNTDGPNAGDQVPFPVGVNIRNKPGRARNDTQEDNLQRNLPNLGNKKLSFDGDSHSLESD</sequence>
<dbReference type="InterPro" id="IPR007201">
    <property type="entry name" value="Mei2-like_Rrm_C"/>
</dbReference>
<accession>A0AAN9PEM4</accession>
<dbReference type="SUPFAM" id="SSF54928">
    <property type="entry name" value="RNA-binding domain, RBD"/>
    <property type="match status" value="1"/>
</dbReference>
<comment type="caution">
    <text evidence="4">The sequence shown here is derived from an EMBL/GenBank/DDBJ whole genome shotgun (WGS) entry which is preliminary data.</text>
</comment>
<gene>
    <name evidence="4" type="ORF">RJT34_18522</name>
</gene>
<dbReference type="Pfam" id="PF04059">
    <property type="entry name" value="RRM_2"/>
    <property type="match status" value="1"/>
</dbReference>
<feature type="region of interest" description="Disordered" evidence="2">
    <location>
        <begin position="784"/>
        <end position="821"/>
    </location>
</feature>
<dbReference type="CDD" id="cd12531">
    <property type="entry name" value="RRM3_MEI2_like"/>
    <property type="match status" value="1"/>
</dbReference>
<evidence type="ECO:0000313" key="5">
    <source>
        <dbReference type="Proteomes" id="UP001359559"/>
    </source>
</evidence>
<dbReference type="PANTHER" id="PTHR23189">
    <property type="entry name" value="RNA RECOGNITION MOTIF-CONTAINING"/>
    <property type="match status" value="1"/>
</dbReference>
<dbReference type="Proteomes" id="UP001359559">
    <property type="component" value="Unassembled WGS sequence"/>
</dbReference>
<name>A0AAN9PEM4_CLITE</name>
<reference evidence="4 5" key="1">
    <citation type="submission" date="2024-01" db="EMBL/GenBank/DDBJ databases">
        <title>The genomes of 5 underutilized Papilionoideae crops provide insights into root nodulation and disease resistance.</title>
        <authorList>
            <person name="Yuan L."/>
        </authorList>
    </citation>
    <scope>NUCLEOTIDE SEQUENCE [LARGE SCALE GENOMIC DNA]</scope>
    <source>
        <strain evidence="4">LY-2023</strain>
        <tissue evidence="4">Leaf</tissue>
    </source>
</reference>
<keyword evidence="5" id="KW-1185">Reference proteome</keyword>
<keyword evidence="1" id="KW-0694">RNA-binding</keyword>
<evidence type="ECO:0000256" key="1">
    <source>
        <dbReference type="ARBA" id="ARBA00022884"/>
    </source>
</evidence>
<organism evidence="4 5">
    <name type="scientific">Clitoria ternatea</name>
    <name type="common">Butterfly pea</name>
    <dbReference type="NCBI Taxonomy" id="43366"/>
    <lineage>
        <taxon>Eukaryota</taxon>
        <taxon>Viridiplantae</taxon>
        <taxon>Streptophyta</taxon>
        <taxon>Embryophyta</taxon>
        <taxon>Tracheophyta</taxon>
        <taxon>Spermatophyta</taxon>
        <taxon>Magnoliopsida</taxon>
        <taxon>eudicotyledons</taxon>
        <taxon>Gunneridae</taxon>
        <taxon>Pentapetalae</taxon>
        <taxon>rosids</taxon>
        <taxon>fabids</taxon>
        <taxon>Fabales</taxon>
        <taxon>Fabaceae</taxon>
        <taxon>Papilionoideae</taxon>
        <taxon>50 kb inversion clade</taxon>
        <taxon>NPAAA clade</taxon>
        <taxon>indigoferoid/millettioid clade</taxon>
        <taxon>Phaseoleae</taxon>
        <taxon>Clitoria</taxon>
    </lineage>
</organism>
<evidence type="ECO:0000313" key="4">
    <source>
        <dbReference type="EMBL" id="KAK7295611.1"/>
    </source>
</evidence>
<evidence type="ECO:0000256" key="2">
    <source>
        <dbReference type="SAM" id="MobiDB-lite"/>
    </source>
</evidence>
<proteinExistence type="predicted"/>
<protein>
    <recommendedName>
        <fullName evidence="3">Mei2-like C-terminal RNA recognition motif domain-containing protein</fullName>
    </recommendedName>
</protein>
<dbReference type="InterPro" id="IPR034454">
    <property type="entry name" value="MEI2-like_RRM3"/>
</dbReference>
<feature type="domain" description="Mei2-like C-terminal RNA recognition motif" evidence="3">
    <location>
        <begin position="650"/>
        <end position="746"/>
    </location>
</feature>